<evidence type="ECO:0000313" key="3">
    <source>
        <dbReference type="EMBL" id="MBG6084734.1"/>
    </source>
</evidence>
<dbReference type="Gene3D" id="3.40.50.620">
    <property type="entry name" value="HUPs"/>
    <property type="match status" value="1"/>
</dbReference>
<dbReference type="Proteomes" id="UP000625033">
    <property type="component" value="Unassembled WGS sequence"/>
</dbReference>
<dbReference type="EMBL" id="JADOTZ010000001">
    <property type="protein sequence ID" value="MBG6084734.1"/>
    <property type="molecule type" value="Genomic_DNA"/>
</dbReference>
<evidence type="ECO:0000259" key="2">
    <source>
        <dbReference type="Pfam" id="PF00582"/>
    </source>
</evidence>
<dbReference type="PRINTS" id="PR01438">
    <property type="entry name" value="UNVRSLSTRESS"/>
</dbReference>
<feature type="domain" description="UspA" evidence="2">
    <location>
        <begin position="1"/>
        <end position="140"/>
    </location>
</feature>
<dbReference type="RefSeq" id="WP_196836001.1">
    <property type="nucleotide sequence ID" value="NZ_JADOTZ010000001.1"/>
</dbReference>
<dbReference type="CDD" id="cd00293">
    <property type="entry name" value="USP-like"/>
    <property type="match status" value="1"/>
</dbReference>
<protein>
    <submittedName>
        <fullName evidence="3">Nucleotide-binding universal stress UspA family protein</fullName>
    </submittedName>
</protein>
<comment type="similarity">
    <text evidence="1">Belongs to the universal stress protein A family.</text>
</comment>
<dbReference type="InterPro" id="IPR006016">
    <property type="entry name" value="UspA"/>
</dbReference>
<dbReference type="Pfam" id="PF00582">
    <property type="entry name" value="Usp"/>
    <property type="match status" value="1"/>
</dbReference>
<dbReference type="AlphaFoldDB" id="A0A931D5C8"/>
<evidence type="ECO:0000313" key="4">
    <source>
        <dbReference type="Proteomes" id="UP000625033"/>
    </source>
</evidence>
<dbReference type="SUPFAM" id="SSF52402">
    <property type="entry name" value="Adenine nucleotide alpha hydrolases-like"/>
    <property type="match status" value="1"/>
</dbReference>
<dbReference type="PANTHER" id="PTHR46268">
    <property type="entry name" value="STRESS RESPONSE PROTEIN NHAX"/>
    <property type="match status" value="1"/>
</dbReference>
<dbReference type="InterPro" id="IPR006015">
    <property type="entry name" value="Universal_stress_UspA"/>
</dbReference>
<accession>A0A931D5C8</accession>
<sequence length="143" mass="14577">MSGTVIVGVDGSTTSFKAASRAATVAAGLGATLTVVTAYAKDSTEVVEIGNDTWVLDSAEQADKLTNQVAFKLREVVPGATIVTKAVKGKPTEALVTAAEEEEAQLIVVGNVGMKGLGRVLGSVATSVAHNAPCDVYVVKTDQ</sequence>
<organism evidence="3 4">
    <name type="scientific">Zhihengliuella flava</name>
    <dbReference type="NCBI Taxonomy" id="1285193"/>
    <lineage>
        <taxon>Bacteria</taxon>
        <taxon>Bacillati</taxon>
        <taxon>Actinomycetota</taxon>
        <taxon>Actinomycetes</taxon>
        <taxon>Micrococcales</taxon>
        <taxon>Micrococcaceae</taxon>
        <taxon>Zhihengliuella</taxon>
    </lineage>
</organism>
<reference evidence="3" key="1">
    <citation type="submission" date="2020-11" db="EMBL/GenBank/DDBJ databases">
        <title>Sequencing the genomes of 1000 actinobacteria strains.</title>
        <authorList>
            <person name="Klenk H.-P."/>
        </authorList>
    </citation>
    <scope>NUCLEOTIDE SEQUENCE</scope>
    <source>
        <strain evidence="3">DSM 26152</strain>
    </source>
</reference>
<evidence type="ECO:0000256" key="1">
    <source>
        <dbReference type="ARBA" id="ARBA00008791"/>
    </source>
</evidence>
<dbReference type="PANTHER" id="PTHR46268:SF6">
    <property type="entry name" value="UNIVERSAL STRESS PROTEIN UP12"/>
    <property type="match status" value="1"/>
</dbReference>
<gene>
    <name evidence="3" type="ORF">IW252_001501</name>
</gene>
<keyword evidence="4" id="KW-1185">Reference proteome</keyword>
<proteinExistence type="inferred from homology"/>
<dbReference type="InterPro" id="IPR014729">
    <property type="entry name" value="Rossmann-like_a/b/a_fold"/>
</dbReference>
<name>A0A931D5C8_9MICC</name>
<comment type="caution">
    <text evidence="3">The sequence shown here is derived from an EMBL/GenBank/DDBJ whole genome shotgun (WGS) entry which is preliminary data.</text>
</comment>